<keyword evidence="2 7" id="KW-0812">Transmembrane</keyword>
<evidence type="ECO:0000313" key="9">
    <source>
        <dbReference type="EMBL" id="KAF2728065.1"/>
    </source>
</evidence>
<evidence type="ECO:0000256" key="2">
    <source>
        <dbReference type="ARBA" id="ARBA00022692"/>
    </source>
</evidence>
<keyword evidence="4 7" id="KW-0472">Membrane</keyword>
<dbReference type="AlphaFoldDB" id="A0A9P4QLV9"/>
<dbReference type="InterPro" id="IPR049326">
    <property type="entry name" value="Rhodopsin_dom_fungi"/>
</dbReference>
<gene>
    <name evidence="9" type="ORF">EJ04DRAFT_450090</name>
</gene>
<dbReference type="EMBL" id="ML996297">
    <property type="protein sequence ID" value="KAF2728065.1"/>
    <property type="molecule type" value="Genomic_DNA"/>
</dbReference>
<organism evidence="9 10">
    <name type="scientific">Polyplosphaeria fusca</name>
    <dbReference type="NCBI Taxonomy" id="682080"/>
    <lineage>
        <taxon>Eukaryota</taxon>
        <taxon>Fungi</taxon>
        <taxon>Dikarya</taxon>
        <taxon>Ascomycota</taxon>
        <taxon>Pezizomycotina</taxon>
        <taxon>Dothideomycetes</taxon>
        <taxon>Pleosporomycetidae</taxon>
        <taxon>Pleosporales</taxon>
        <taxon>Tetraplosphaeriaceae</taxon>
        <taxon>Polyplosphaeria</taxon>
    </lineage>
</organism>
<dbReference type="PANTHER" id="PTHR33048:SF18">
    <property type="entry name" value="INTEGRAL MEMBRANE PROTEIN"/>
    <property type="match status" value="1"/>
</dbReference>
<feature type="transmembrane region" description="Helical" evidence="7">
    <location>
        <begin position="170"/>
        <end position="194"/>
    </location>
</feature>
<evidence type="ECO:0000256" key="6">
    <source>
        <dbReference type="SAM" id="MobiDB-lite"/>
    </source>
</evidence>
<feature type="transmembrane region" description="Helical" evidence="7">
    <location>
        <begin position="12"/>
        <end position="37"/>
    </location>
</feature>
<evidence type="ECO:0000256" key="5">
    <source>
        <dbReference type="ARBA" id="ARBA00038359"/>
    </source>
</evidence>
<evidence type="ECO:0000256" key="7">
    <source>
        <dbReference type="SAM" id="Phobius"/>
    </source>
</evidence>
<name>A0A9P4QLV9_9PLEO</name>
<dbReference type="GO" id="GO:0016020">
    <property type="term" value="C:membrane"/>
    <property type="evidence" value="ECO:0007669"/>
    <property type="project" value="UniProtKB-SubCell"/>
</dbReference>
<evidence type="ECO:0000313" key="10">
    <source>
        <dbReference type="Proteomes" id="UP000799444"/>
    </source>
</evidence>
<comment type="subcellular location">
    <subcellularLocation>
        <location evidence="1">Membrane</location>
        <topology evidence="1">Multi-pass membrane protein</topology>
    </subcellularLocation>
</comment>
<evidence type="ECO:0000256" key="3">
    <source>
        <dbReference type="ARBA" id="ARBA00022989"/>
    </source>
</evidence>
<feature type="transmembrane region" description="Helical" evidence="7">
    <location>
        <begin position="206"/>
        <end position="228"/>
    </location>
</feature>
<accession>A0A9P4QLV9</accession>
<feature type="region of interest" description="Disordered" evidence="6">
    <location>
        <begin position="297"/>
        <end position="334"/>
    </location>
</feature>
<evidence type="ECO:0000256" key="4">
    <source>
        <dbReference type="ARBA" id="ARBA00023136"/>
    </source>
</evidence>
<dbReference type="OrthoDB" id="5398388at2759"/>
<evidence type="ECO:0000259" key="8">
    <source>
        <dbReference type="Pfam" id="PF20684"/>
    </source>
</evidence>
<feature type="compositionally biased region" description="Polar residues" evidence="6">
    <location>
        <begin position="297"/>
        <end position="331"/>
    </location>
</feature>
<proteinExistence type="inferred from homology"/>
<comment type="caution">
    <text evidence="9">The sequence shown here is derived from an EMBL/GenBank/DDBJ whole genome shotgun (WGS) entry which is preliminary data.</text>
</comment>
<reference evidence="9" key="1">
    <citation type="journal article" date="2020" name="Stud. Mycol.">
        <title>101 Dothideomycetes genomes: a test case for predicting lifestyles and emergence of pathogens.</title>
        <authorList>
            <person name="Haridas S."/>
            <person name="Albert R."/>
            <person name="Binder M."/>
            <person name="Bloem J."/>
            <person name="Labutti K."/>
            <person name="Salamov A."/>
            <person name="Andreopoulos B."/>
            <person name="Baker S."/>
            <person name="Barry K."/>
            <person name="Bills G."/>
            <person name="Bluhm B."/>
            <person name="Cannon C."/>
            <person name="Castanera R."/>
            <person name="Culley D."/>
            <person name="Daum C."/>
            <person name="Ezra D."/>
            <person name="Gonzalez J."/>
            <person name="Henrissat B."/>
            <person name="Kuo A."/>
            <person name="Liang C."/>
            <person name="Lipzen A."/>
            <person name="Lutzoni F."/>
            <person name="Magnuson J."/>
            <person name="Mondo S."/>
            <person name="Nolan M."/>
            <person name="Ohm R."/>
            <person name="Pangilinan J."/>
            <person name="Park H.-J."/>
            <person name="Ramirez L."/>
            <person name="Alfaro M."/>
            <person name="Sun H."/>
            <person name="Tritt A."/>
            <person name="Yoshinaga Y."/>
            <person name="Zwiers L.-H."/>
            <person name="Turgeon B."/>
            <person name="Goodwin S."/>
            <person name="Spatafora J."/>
            <person name="Crous P."/>
            <person name="Grigoriev I."/>
        </authorList>
    </citation>
    <scope>NUCLEOTIDE SEQUENCE</scope>
    <source>
        <strain evidence="9">CBS 125425</strain>
    </source>
</reference>
<comment type="similarity">
    <text evidence="5">Belongs to the SAT4 family.</text>
</comment>
<feature type="domain" description="Rhodopsin" evidence="8">
    <location>
        <begin position="33"/>
        <end position="276"/>
    </location>
</feature>
<keyword evidence="10" id="KW-1185">Reference proteome</keyword>
<dbReference type="Pfam" id="PF20684">
    <property type="entry name" value="Fung_rhodopsin"/>
    <property type="match status" value="1"/>
</dbReference>
<keyword evidence="3 7" id="KW-1133">Transmembrane helix</keyword>
<dbReference type="Proteomes" id="UP000799444">
    <property type="component" value="Unassembled WGS sequence"/>
</dbReference>
<dbReference type="InterPro" id="IPR052337">
    <property type="entry name" value="SAT4-like"/>
</dbReference>
<feature type="transmembrane region" description="Helical" evidence="7">
    <location>
        <begin position="88"/>
        <end position="114"/>
    </location>
</feature>
<protein>
    <recommendedName>
        <fullName evidence="8">Rhodopsin domain-containing protein</fullName>
    </recommendedName>
</protein>
<dbReference type="PANTHER" id="PTHR33048">
    <property type="entry name" value="PTH11-LIKE INTEGRAL MEMBRANE PROTEIN (AFU_ORTHOLOGUE AFUA_5G11245)"/>
    <property type="match status" value="1"/>
</dbReference>
<feature type="transmembrane region" description="Helical" evidence="7">
    <location>
        <begin position="49"/>
        <end position="68"/>
    </location>
</feature>
<sequence>MTTEIPQLPSLIHTSTVVVSVIFPALSLLSIYIRWSARRMGKQTFHSDDWWIVISWLSSLGLSILLWVTAARTGIDQMKGDPMKGISNSLLCLWLASALVQLPLGAVKISILLFYKRIFSIGNEKFAVAVWITIALIGAWTWLFFLLVIFQLDPVSGAWTGVGRLRFDSAALGLGQVGTSIGLDLLVLCFPLPVIHKLQLSTKKKWAVGTIFWLGAFCVVAAIVRLVLLNESIHTVVDATGFNTVFVQWKNFIFMILEPNCSIIAACLPTYGPLFKGAWNMESLMRSFRSVFSLQSRGSGAASRPTNDYSKFSDKSTPQSDANSTNSQFELNNGHKGRGFVEIERMSHGSRDEEDVNGINVTRGVQVIRHDV</sequence>
<evidence type="ECO:0000256" key="1">
    <source>
        <dbReference type="ARBA" id="ARBA00004141"/>
    </source>
</evidence>
<feature type="transmembrane region" description="Helical" evidence="7">
    <location>
        <begin position="126"/>
        <end position="150"/>
    </location>
</feature>